<reference evidence="1" key="1">
    <citation type="submission" date="2021-06" db="EMBL/GenBank/DDBJ databases">
        <authorList>
            <person name="Kallberg Y."/>
            <person name="Tangrot J."/>
            <person name="Rosling A."/>
        </authorList>
    </citation>
    <scope>NUCLEOTIDE SEQUENCE</scope>
    <source>
        <strain evidence="1">CL551</strain>
    </source>
</reference>
<comment type="caution">
    <text evidence="1">The sequence shown here is derived from an EMBL/GenBank/DDBJ whole genome shotgun (WGS) entry which is preliminary data.</text>
</comment>
<accession>A0A9N9AJ06</accession>
<proteinExistence type="predicted"/>
<dbReference type="AlphaFoldDB" id="A0A9N9AJ06"/>
<evidence type="ECO:0000313" key="1">
    <source>
        <dbReference type="EMBL" id="CAG8529880.1"/>
    </source>
</evidence>
<gene>
    <name evidence="1" type="ORF">AMORRO_LOCUS4620</name>
</gene>
<dbReference type="EMBL" id="CAJVPV010002565">
    <property type="protein sequence ID" value="CAG8529880.1"/>
    <property type="molecule type" value="Genomic_DNA"/>
</dbReference>
<evidence type="ECO:0000313" key="2">
    <source>
        <dbReference type="Proteomes" id="UP000789342"/>
    </source>
</evidence>
<sequence>MVREEIHLRRDVRKSSKVKNSSEGCGLLYFPPIIQHEIRLAMNSCRYKLHVECRGKDFKAFQTSRE</sequence>
<name>A0A9N9AJ06_9GLOM</name>
<dbReference type="Proteomes" id="UP000789342">
    <property type="component" value="Unassembled WGS sequence"/>
</dbReference>
<keyword evidence="2" id="KW-1185">Reference proteome</keyword>
<organism evidence="1 2">
    <name type="scientific">Acaulospora morrowiae</name>
    <dbReference type="NCBI Taxonomy" id="94023"/>
    <lineage>
        <taxon>Eukaryota</taxon>
        <taxon>Fungi</taxon>
        <taxon>Fungi incertae sedis</taxon>
        <taxon>Mucoromycota</taxon>
        <taxon>Glomeromycotina</taxon>
        <taxon>Glomeromycetes</taxon>
        <taxon>Diversisporales</taxon>
        <taxon>Acaulosporaceae</taxon>
        <taxon>Acaulospora</taxon>
    </lineage>
</organism>
<protein>
    <submittedName>
        <fullName evidence="1">1943_t:CDS:1</fullName>
    </submittedName>
</protein>